<evidence type="ECO:0000313" key="3">
    <source>
        <dbReference type="Proteomes" id="UP001054837"/>
    </source>
</evidence>
<name>A0AAV4RJL8_9ARAC</name>
<accession>A0AAV4RJL8</accession>
<feature type="region of interest" description="Disordered" evidence="1">
    <location>
        <begin position="61"/>
        <end position="83"/>
    </location>
</feature>
<gene>
    <name evidence="2" type="ORF">CDAR_512511</name>
</gene>
<protein>
    <submittedName>
        <fullName evidence="2">Uncharacterized protein</fullName>
    </submittedName>
</protein>
<feature type="compositionally biased region" description="Basic and acidic residues" evidence="1">
    <location>
        <begin position="61"/>
        <end position="73"/>
    </location>
</feature>
<comment type="caution">
    <text evidence="2">The sequence shown here is derived from an EMBL/GenBank/DDBJ whole genome shotgun (WGS) entry which is preliminary data.</text>
</comment>
<feature type="region of interest" description="Disordered" evidence="1">
    <location>
        <begin position="1"/>
        <end position="38"/>
    </location>
</feature>
<evidence type="ECO:0000256" key="1">
    <source>
        <dbReference type="SAM" id="MobiDB-lite"/>
    </source>
</evidence>
<feature type="compositionally biased region" description="Basic and acidic residues" evidence="1">
    <location>
        <begin position="12"/>
        <end position="28"/>
    </location>
</feature>
<sequence length="202" mass="22426">MTRNGTAPNGKGIEKGRGVQEEDRKESRSSSFGIARRAGGIRNSIPKSIVHWVEDEQEYVERDRGNLITDHRSSSSVNGSRERSLRDILQKEIGTLSLKPLQSRLPMPPPLPFLRYLFKHAPPVTTQISRYRAPSSLASHELQEPGLHPNPLTPRSSPEFHPSSVDTSPSFLAAMGNFELVLLLPCVAYSSHRIAKADPKNT</sequence>
<feature type="region of interest" description="Disordered" evidence="1">
    <location>
        <begin position="137"/>
        <end position="164"/>
    </location>
</feature>
<evidence type="ECO:0000313" key="2">
    <source>
        <dbReference type="EMBL" id="GIY20208.1"/>
    </source>
</evidence>
<proteinExistence type="predicted"/>
<dbReference type="AlphaFoldDB" id="A0AAV4RJL8"/>
<dbReference type="EMBL" id="BPLQ01006115">
    <property type="protein sequence ID" value="GIY20208.1"/>
    <property type="molecule type" value="Genomic_DNA"/>
</dbReference>
<organism evidence="2 3">
    <name type="scientific">Caerostris darwini</name>
    <dbReference type="NCBI Taxonomy" id="1538125"/>
    <lineage>
        <taxon>Eukaryota</taxon>
        <taxon>Metazoa</taxon>
        <taxon>Ecdysozoa</taxon>
        <taxon>Arthropoda</taxon>
        <taxon>Chelicerata</taxon>
        <taxon>Arachnida</taxon>
        <taxon>Araneae</taxon>
        <taxon>Araneomorphae</taxon>
        <taxon>Entelegynae</taxon>
        <taxon>Araneoidea</taxon>
        <taxon>Araneidae</taxon>
        <taxon>Caerostris</taxon>
    </lineage>
</organism>
<dbReference type="Proteomes" id="UP001054837">
    <property type="component" value="Unassembled WGS sequence"/>
</dbReference>
<keyword evidence="3" id="KW-1185">Reference proteome</keyword>
<reference evidence="2 3" key="1">
    <citation type="submission" date="2021-06" db="EMBL/GenBank/DDBJ databases">
        <title>Caerostris darwini draft genome.</title>
        <authorList>
            <person name="Kono N."/>
            <person name="Arakawa K."/>
        </authorList>
    </citation>
    <scope>NUCLEOTIDE SEQUENCE [LARGE SCALE GENOMIC DNA]</scope>
</reference>